<evidence type="ECO:0000256" key="6">
    <source>
        <dbReference type="SAM" id="MobiDB-lite"/>
    </source>
</evidence>
<feature type="domain" description="Chitin-binding type-2" evidence="7">
    <location>
        <begin position="73"/>
        <end position="129"/>
    </location>
</feature>
<dbReference type="PANTHER" id="PTHR23301">
    <property type="entry name" value="CHITIN BINDING PERITROPHIN-A"/>
    <property type="match status" value="1"/>
</dbReference>
<dbReference type="InterPro" id="IPR036508">
    <property type="entry name" value="Chitin-bd_dom_sf"/>
</dbReference>
<keyword evidence="3" id="KW-0677">Repeat</keyword>
<name>A0ABY7E262_MYAAR</name>
<sequence length="214" mass="23591">MCHLDGEWYSDEHDGVPTALTHTPPDVCNRQEGRARGQQWNKAVSRRLAQRRYDRSVALRFRSESSSSSTVCGIVCVNRPDGVYEINCRAYSLCAGGMMEVVNCEYDQAYNPKSKQCESKWTVPPPCGTYRECSDIADGFYPDLETKCSSYYICVNGAFFGHSLCPGNLVFNVQQGVCDYSYNAPPPCGTNSTGIVPTTTTSGETAPETTTPEQ</sequence>
<reference evidence="8" key="1">
    <citation type="submission" date="2022-11" db="EMBL/GenBank/DDBJ databases">
        <title>Centuries of genome instability and evolution in soft-shell clam transmissible cancer (bioRxiv).</title>
        <authorList>
            <person name="Hart S.F.M."/>
            <person name="Yonemitsu M.A."/>
            <person name="Giersch R.M."/>
            <person name="Beal B.F."/>
            <person name="Arriagada G."/>
            <person name="Davis B.W."/>
            <person name="Ostrander E.A."/>
            <person name="Goff S.P."/>
            <person name="Metzger M.J."/>
        </authorList>
    </citation>
    <scope>NUCLEOTIDE SEQUENCE</scope>
    <source>
        <strain evidence="8">MELC-2E11</strain>
        <tissue evidence="8">Siphon/mantle</tissue>
    </source>
</reference>
<dbReference type="Gene3D" id="2.170.140.10">
    <property type="entry name" value="Chitin binding domain"/>
    <property type="match status" value="1"/>
</dbReference>
<feature type="compositionally biased region" description="Low complexity" evidence="6">
    <location>
        <begin position="197"/>
        <end position="214"/>
    </location>
</feature>
<evidence type="ECO:0000256" key="4">
    <source>
        <dbReference type="ARBA" id="ARBA00023157"/>
    </source>
</evidence>
<accession>A0ABY7E262</accession>
<dbReference type="PANTHER" id="PTHR23301:SF0">
    <property type="entry name" value="CHITIN-BINDING TYPE-2 DOMAIN-CONTAINING PROTEIN-RELATED"/>
    <property type="match status" value="1"/>
</dbReference>
<dbReference type="PROSITE" id="PS50940">
    <property type="entry name" value="CHIT_BIND_II"/>
    <property type="match status" value="2"/>
</dbReference>
<keyword evidence="4" id="KW-1015">Disulfide bond</keyword>
<feature type="domain" description="Chitin-binding type-2" evidence="7">
    <location>
        <begin position="130"/>
        <end position="190"/>
    </location>
</feature>
<keyword evidence="2" id="KW-0732">Signal</keyword>
<dbReference type="Pfam" id="PF01607">
    <property type="entry name" value="CBM_14"/>
    <property type="match status" value="2"/>
</dbReference>
<evidence type="ECO:0000313" key="8">
    <source>
        <dbReference type="EMBL" id="WAR03032.1"/>
    </source>
</evidence>
<dbReference type="Proteomes" id="UP001164746">
    <property type="component" value="Chromosome 4"/>
</dbReference>
<evidence type="ECO:0000256" key="2">
    <source>
        <dbReference type="ARBA" id="ARBA00022729"/>
    </source>
</evidence>
<evidence type="ECO:0000259" key="7">
    <source>
        <dbReference type="PROSITE" id="PS50940"/>
    </source>
</evidence>
<dbReference type="InterPro" id="IPR002557">
    <property type="entry name" value="Chitin-bd_dom"/>
</dbReference>
<organism evidence="8 9">
    <name type="scientific">Mya arenaria</name>
    <name type="common">Soft-shell clam</name>
    <dbReference type="NCBI Taxonomy" id="6604"/>
    <lineage>
        <taxon>Eukaryota</taxon>
        <taxon>Metazoa</taxon>
        <taxon>Spiralia</taxon>
        <taxon>Lophotrochozoa</taxon>
        <taxon>Mollusca</taxon>
        <taxon>Bivalvia</taxon>
        <taxon>Autobranchia</taxon>
        <taxon>Heteroconchia</taxon>
        <taxon>Euheterodonta</taxon>
        <taxon>Imparidentia</taxon>
        <taxon>Neoheterodontei</taxon>
        <taxon>Myida</taxon>
        <taxon>Myoidea</taxon>
        <taxon>Myidae</taxon>
        <taxon>Mya</taxon>
    </lineage>
</organism>
<dbReference type="EMBL" id="CP111015">
    <property type="protein sequence ID" value="WAR03032.1"/>
    <property type="molecule type" value="Genomic_DNA"/>
</dbReference>
<keyword evidence="1" id="KW-0147">Chitin-binding</keyword>
<protein>
    <recommendedName>
        <fullName evidence="7">Chitin-binding type-2 domain-containing protein</fullName>
    </recommendedName>
</protein>
<evidence type="ECO:0000313" key="9">
    <source>
        <dbReference type="Proteomes" id="UP001164746"/>
    </source>
</evidence>
<keyword evidence="9" id="KW-1185">Reference proteome</keyword>
<evidence type="ECO:0000256" key="5">
    <source>
        <dbReference type="ARBA" id="ARBA00023180"/>
    </source>
</evidence>
<evidence type="ECO:0000256" key="3">
    <source>
        <dbReference type="ARBA" id="ARBA00022737"/>
    </source>
</evidence>
<dbReference type="SUPFAM" id="SSF57625">
    <property type="entry name" value="Invertebrate chitin-binding proteins"/>
    <property type="match status" value="2"/>
</dbReference>
<dbReference type="InterPro" id="IPR051940">
    <property type="entry name" value="Chitin_bind-dev_reg"/>
</dbReference>
<gene>
    <name evidence="8" type="ORF">MAR_009590</name>
</gene>
<proteinExistence type="predicted"/>
<keyword evidence="5" id="KW-0325">Glycoprotein</keyword>
<feature type="region of interest" description="Disordered" evidence="6">
    <location>
        <begin position="193"/>
        <end position="214"/>
    </location>
</feature>
<dbReference type="SMART" id="SM00494">
    <property type="entry name" value="ChtBD2"/>
    <property type="match status" value="2"/>
</dbReference>
<evidence type="ECO:0000256" key="1">
    <source>
        <dbReference type="ARBA" id="ARBA00022669"/>
    </source>
</evidence>